<dbReference type="RefSeq" id="WP_141147455.1">
    <property type="nucleotide sequence ID" value="NZ_VHLG01000001.1"/>
</dbReference>
<organism evidence="2 3">
    <name type="scientific">Martelella alba</name>
    <dbReference type="NCBI Taxonomy" id="2590451"/>
    <lineage>
        <taxon>Bacteria</taxon>
        <taxon>Pseudomonadati</taxon>
        <taxon>Pseudomonadota</taxon>
        <taxon>Alphaproteobacteria</taxon>
        <taxon>Hyphomicrobiales</taxon>
        <taxon>Aurantimonadaceae</taxon>
        <taxon>Martelella</taxon>
    </lineage>
</organism>
<feature type="transmembrane region" description="Helical" evidence="1">
    <location>
        <begin position="52"/>
        <end position="70"/>
    </location>
</feature>
<keyword evidence="1" id="KW-0472">Membrane</keyword>
<accession>A0A506UJM7</accession>
<dbReference type="Pfam" id="PF07330">
    <property type="entry name" value="DUF1467"/>
    <property type="match status" value="1"/>
</dbReference>
<keyword evidence="1" id="KW-1133">Transmembrane helix</keyword>
<feature type="transmembrane region" description="Helical" evidence="1">
    <location>
        <begin position="6"/>
        <end position="26"/>
    </location>
</feature>
<dbReference type="Proteomes" id="UP000318801">
    <property type="component" value="Unassembled WGS sequence"/>
</dbReference>
<dbReference type="OrthoDB" id="9804637at2"/>
<dbReference type="InterPro" id="IPR009935">
    <property type="entry name" value="DUF1467"/>
</dbReference>
<gene>
    <name evidence="2" type="ORF">FJU08_02875</name>
</gene>
<keyword evidence="1" id="KW-0812">Transmembrane</keyword>
<protein>
    <submittedName>
        <fullName evidence="2">DUF1467 family protein</fullName>
    </submittedName>
</protein>
<name>A0A506UJM7_9HYPH</name>
<dbReference type="EMBL" id="VHLG01000001">
    <property type="protein sequence ID" value="TPW33516.1"/>
    <property type="molecule type" value="Genomic_DNA"/>
</dbReference>
<evidence type="ECO:0000313" key="2">
    <source>
        <dbReference type="EMBL" id="TPW33516.1"/>
    </source>
</evidence>
<evidence type="ECO:0000256" key="1">
    <source>
        <dbReference type="SAM" id="Phobius"/>
    </source>
</evidence>
<comment type="caution">
    <text evidence="2">The sequence shown here is derived from an EMBL/GenBank/DDBJ whole genome shotgun (WGS) entry which is preliminary data.</text>
</comment>
<keyword evidence="3" id="KW-1185">Reference proteome</keyword>
<evidence type="ECO:0000313" key="3">
    <source>
        <dbReference type="Proteomes" id="UP000318801"/>
    </source>
</evidence>
<dbReference type="AlphaFoldDB" id="A0A506UJM7"/>
<reference evidence="2 3" key="1">
    <citation type="submission" date="2019-06" db="EMBL/GenBank/DDBJ databases">
        <authorList>
            <person name="Li M."/>
        </authorList>
    </citation>
    <scope>NUCLEOTIDE SEQUENCE [LARGE SCALE GENOMIC DNA]</scope>
    <source>
        <strain evidence="2 3">BGMRC2036</strain>
    </source>
</reference>
<sequence length="86" mass="9927">MSLFSAFAVYFIIWWVVLFAVLPFGLKTQDEAGEVVPGTAESAPHRFRPLRVLGWTSAIAFVIFVVWWMVTVKFGYDFDRFAGLFW</sequence>
<proteinExistence type="predicted"/>